<feature type="compositionally biased region" description="Polar residues" evidence="1">
    <location>
        <begin position="1"/>
        <end position="20"/>
    </location>
</feature>
<evidence type="ECO:0000313" key="2">
    <source>
        <dbReference type="Proteomes" id="UP000221080"/>
    </source>
</evidence>
<keyword evidence="2" id="KW-1185">Reference proteome</keyword>
<evidence type="ECO:0000313" key="3">
    <source>
        <dbReference type="RefSeq" id="XP_053529542.1"/>
    </source>
</evidence>
<feature type="region of interest" description="Disordered" evidence="1">
    <location>
        <begin position="128"/>
        <end position="147"/>
    </location>
</feature>
<dbReference type="Proteomes" id="UP000221080">
    <property type="component" value="Chromosome 20"/>
</dbReference>
<feature type="region of interest" description="Disordered" evidence="1">
    <location>
        <begin position="1"/>
        <end position="29"/>
    </location>
</feature>
<dbReference type="AlphaFoldDB" id="A0A9F7R699"/>
<gene>
    <name evidence="3" type="primary">LOC128628812</name>
</gene>
<sequence length="242" mass="26425">MSFQLTQMFTGPRPSQTNLGTLPAPSPSPPLHEAHVPDPEPYAGNLVRCKPFLLQCSVVFGQHPLTYATEEAKVAYIMGLPRGDALACALPRGDALAWATTVWDPQPALGSSISSFTDKLWRVFNHPVQGRSSRAPPTASPPDLSSVTSEYHDLARSGPSRYHLTSHMTAPLISFLGPLCNPGGCIICLTLRGRPWRNTSWSPSLLASSDLPPPSWVLASSLWPRRKRPSTYQLSGPQQHHY</sequence>
<dbReference type="RefSeq" id="XP_053529542.1">
    <property type="nucleotide sequence ID" value="XM_053673567.1"/>
</dbReference>
<dbReference type="OrthoDB" id="8963439at2759"/>
<reference evidence="3" key="2">
    <citation type="submission" date="2025-08" db="UniProtKB">
        <authorList>
            <consortium name="RefSeq"/>
        </authorList>
    </citation>
    <scope>IDENTIFICATION</scope>
    <source>
        <tissue evidence="3">Blood</tissue>
    </source>
</reference>
<evidence type="ECO:0000256" key="1">
    <source>
        <dbReference type="SAM" id="MobiDB-lite"/>
    </source>
</evidence>
<organism evidence="2 3">
    <name type="scientific">Ictalurus punctatus</name>
    <name type="common">Channel catfish</name>
    <name type="synonym">Silurus punctatus</name>
    <dbReference type="NCBI Taxonomy" id="7998"/>
    <lineage>
        <taxon>Eukaryota</taxon>
        <taxon>Metazoa</taxon>
        <taxon>Chordata</taxon>
        <taxon>Craniata</taxon>
        <taxon>Vertebrata</taxon>
        <taxon>Euteleostomi</taxon>
        <taxon>Actinopterygii</taxon>
        <taxon>Neopterygii</taxon>
        <taxon>Teleostei</taxon>
        <taxon>Ostariophysi</taxon>
        <taxon>Siluriformes</taxon>
        <taxon>Ictaluridae</taxon>
        <taxon>Ictalurus</taxon>
    </lineage>
</organism>
<dbReference type="GeneID" id="128628812"/>
<proteinExistence type="predicted"/>
<reference evidence="2" key="1">
    <citation type="journal article" date="2016" name="Nat. Commun.">
        <title>The channel catfish genome sequence provides insights into the evolution of scale formation in teleosts.</title>
        <authorList>
            <person name="Liu Z."/>
            <person name="Liu S."/>
            <person name="Yao J."/>
            <person name="Bao L."/>
            <person name="Zhang J."/>
            <person name="Li Y."/>
            <person name="Jiang C."/>
            <person name="Sun L."/>
            <person name="Wang R."/>
            <person name="Zhang Y."/>
            <person name="Zhou T."/>
            <person name="Zeng Q."/>
            <person name="Fu Q."/>
            <person name="Gao S."/>
            <person name="Li N."/>
            <person name="Koren S."/>
            <person name="Jiang Y."/>
            <person name="Zimin A."/>
            <person name="Xu P."/>
            <person name="Phillippy A.M."/>
            <person name="Geng X."/>
            <person name="Song L."/>
            <person name="Sun F."/>
            <person name="Li C."/>
            <person name="Wang X."/>
            <person name="Chen A."/>
            <person name="Jin Y."/>
            <person name="Yuan Z."/>
            <person name="Yang Y."/>
            <person name="Tan S."/>
            <person name="Peatman E."/>
            <person name="Lu J."/>
            <person name="Qin Z."/>
            <person name="Dunham R."/>
            <person name="Li Z."/>
            <person name="Sonstegard T."/>
            <person name="Feng J."/>
            <person name="Danzmann R.G."/>
            <person name="Schroeder S."/>
            <person name="Scheffler B."/>
            <person name="Duke M.V."/>
            <person name="Ballard L."/>
            <person name="Kucuktas H."/>
            <person name="Kaltenboeck L."/>
            <person name="Liu H."/>
            <person name="Armbruster J."/>
            <person name="Xie Y."/>
            <person name="Kirby M.L."/>
            <person name="Tian Y."/>
            <person name="Flanagan M.E."/>
            <person name="Mu W."/>
            <person name="Waldbieser G.C."/>
        </authorList>
    </citation>
    <scope>NUCLEOTIDE SEQUENCE [LARGE SCALE GENOMIC DNA]</scope>
    <source>
        <strain evidence="2">SDA103</strain>
    </source>
</reference>
<protein>
    <submittedName>
        <fullName evidence="3">Uncharacterized protein LOC128628812</fullName>
    </submittedName>
</protein>
<name>A0A9F7R699_ICTPU</name>
<accession>A0A9F7R699</accession>
<dbReference type="KEGG" id="ipu:128628812"/>